<protein>
    <recommendedName>
        <fullName evidence="4">DUF5671 domain-containing protein</fullName>
    </recommendedName>
</protein>
<dbReference type="EMBL" id="MFDM01000017">
    <property type="protein sequence ID" value="OGE43179.1"/>
    <property type="molecule type" value="Genomic_DNA"/>
</dbReference>
<feature type="transmembrane region" description="Helical" evidence="1">
    <location>
        <begin position="9"/>
        <end position="34"/>
    </location>
</feature>
<keyword evidence="1" id="KW-1133">Transmembrane helix</keyword>
<comment type="caution">
    <text evidence="2">The sequence shown here is derived from an EMBL/GenBank/DDBJ whole genome shotgun (WGS) entry which is preliminary data.</text>
</comment>
<evidence type="ECO:0000313" key="3">
    <source>
        <dbReference type="Proteomes" id="UP000178565"/>
    </source>
</evidence>
<gene>
    <name evidence="2" type="ORF">A3B45_01425</name>
</gene>
<evidence type="ECO:0008006" key="4">
    <source>
        <dbReference type="Google" id="ProtNLM"/>
    </source>
</evidence>
<dbReference type="AlphaFoldDB" id="A0A1F5KQR9"/>
<dbReference type="STRING" id="1797785.A3B45_01425"/>
<keyword evidence="1" id="KW-0812">Transmembrane</keyword>
<sequence>MSGKLIATVYFYVISAGSLILIVIGIFNIVNFIINSTQYDKYPTRYSMPGDCEGVPYKYGGPVPAATVDLRGIPATPSAEELEKQKRACIKQDELDRKQHKIDDMKNAITFTLVGAVLFLIHFPLARKQSRG</sequence>
<accession>A0A1F5KQR9</accession>
<evidence type="ECO:0000313" key="2">
    <source>
        <dbReference type="EMBL" id="OGE43179.1"/>
    </source>
</evidence>
<keyword evidence="1" id="KW-0472">Membrane</keyword>
<evidence type="ECO:0000256" key="1">
    <source>
        <dbReference type="SAM" id="Phobius"/>
    </source>
</evidence>
<name>A0A1F5KQR9_9BACT</name>
<dbReference type="Proteomes" id="UP000178565">
    <property type="component" value="Unassembled WGS sequence"/>
</dbReference>
<reference evidence="2 3" key="1">
    <citation type="journal article" date="2016" name="Nat. Commun.">
        <title>Thousands of microbial genomes shed light on interconnected biogeochemical processes in an aquifer system.</title>
        <authorList>
            <person name="Anantharaman K."/>
            <person name="Brown C.T."/>
            <person name="Hug L.A."/>
            <person name="Sharon I."/>
            <person name="Castelle C.J."/>
            <person name="Probst A.J."/>
            <person name="Thomas B.C."/>
            <person name="Singh A."/>
            <person name="Wilkins M.J."/>
            <person name="Karaoz U."/>
            <person name="Brodie E.L."/>
            <person name="Williams K.H."/>
            <person name="Hubbard S.S."/>
            <person name="Banfield J.F."/>
        </authorList>
    </citation>
    <scope>NUCLEOTIDE SEQUENCE [LARGE SCALE GENOMIC DNA]</scope>
</reference>
<proteinExistence type="predicted"/>
<organism evidence="2 3">
    <name type="scientific">Candidatus Daviesbacteria bacterium RIFCSPLOWO2_01_FULL_39_12</name>
    <dbReference type="NCBI Taxonomy" id="1797785"/>
    <lineage>
        <taxon>Bacteria</taxon>
        <taxon>Candidatus Daviesiibacteriota</taxon>
    </lineage>
</organism>
<feature type="transmembrane region" description="Helical" evidence="1">
    <location>
        <begin position="108"/>
        <end position="126"/>
    </location>
</feature>